<feature type="domain" description="LysM" evidence="1">
    <location>
        <begin position="2376"/>
        <end position="2422"/>
    </location>
</feature>
<dbReference type="SMART" id="SM00028">
    <property type="entry name" value="TPR"/>
    <property type="match status" value="5"/>
</dbReference>
<dbReference type="SUPFAM" id="SSF52540">
    <property type="entry name" value="P-loop containing nucleoside triphosphate hydrolases"/>
    <property type="match status" value="2"/>
</dbReference>
<name>A0A478EAT7_TALPI</name>
<keyword evidence="3" id="KW-1185">Reference proteome</keyword>
<protein>
    <recommendedName>
        <fullName evidence="1">LysM domain-containing protein</fullName>
    </recommendedName>
</protein>
<dbReference type="InterPro" id="IPR053137">
    <property type="entry name" value="NLR-like"/>
</dbReference>
<proteinExistence type="predicted"/>
<dbReference type="InterPro" id="IPR018392">
    <property type="entry name" value="LysM"/>
</dbReference>
<dbReference type="Gene3D" id="3.40.50.300">
    <property type="entry name" value="P-loop containing nucleotide triphosphate hydrolases"/>
    <property type="match status" value="2"/>
</dbReference>
<reference evidence="3" key="1">
    <citation type="journal article" date="2015" name="Genome Announc.">
        <title>Draft genome sequence of Talaromyces cellulolyticus strain Y-94, a source of lignocellulosic biomass-degrading enzymes.</title>
        <authorList>
            <person name="Fujii T."/>
            <person name="Koike H."/>
            <person name="Sawayama S."/>
            <person name="Yano S."/>
            <person name="Inoue H."/>
        </authorList>
    </citation>
    <scope>NUCLEOTIDE SEQUENCE [LARGE SCALE GENOMIC DNA]</scope>
    <source>
        <strain evidence="3">Y-94</strain>
    </source>
</reference>
<dbReference type="InterPro" id="IPR027417">
    <property type="entry name" value="P-loop_NTPase"/>
</dbReference>
<dbReference type="EMBL" id="DF933840">
    <property type="protein sequence ID" value="GAM42356.1"/>
    <property type="molecule type" value="Genomic_DNA"/>
</dbReference>
<dbReference type="InterPro" id="IPR011990">
    <property type="entry name" value="TPR-like_helical_dom_sf"/>
</dbReference>
<dbReference type="Gene3D" id="3.10.350.10">
    <property type="entry name" value="LysM domain"/>
    <property type="match status" value="3"/>
</dbReference>
<dbReference type="Proteomes" id="UP000053095">
    <property type="component" value="Unassembled WGS sequence"/>
</dbReference>
<dbReference type="SMART" id="SM00257">
    <property type="entry name" value="LysM"/>
    <property type="match status" value="2"/>
</dbReference>
<dbReference type="SUPFAM" id="SSF48452">
    <property type="entry name" value="TPR-like"/>
    <property type="match status" value="2"/>
</dbReference>
<evidence type="ECO:0000313" key="2">
    <source>
        <dbReference type="EMBL" id="GAM42356.1"/>
    </source>
</evidence>
<dbReference type="InterPro" id="IPR019734">
    <property type="entry name" value="TPR_rpt"/>
</dbReference>
<dbReference type="InterPro" id="IPR035994">
    <property type="entry name" value="Nucleoside_phosphorylase_sf"/>
</dbReference>
<sequence length="2469" mass="271109">MRPKTRDEFAIAIICALPLEADAIETLFDETYDKFGRIYGKQSGDANAYANGRIGEHYVVLCYMPGMGKGNAASVTSSLKASYTGIELALVVGICGGVPFPSTSAPIFLGDVIISDAVIEYDFGWQYPDGFQRKTEVKDTLGRPTREIRTLLAGLKTSRTHNEFQDQISQHLQTLQQSDPRWQSPGIIHDMLFEPSYRHKHYLQAGSANCFCFDSDSANSVCTEALEKDCTSIGCDGNRVCRRRPGTGETKASVHIGTVASADTVMKSGEHRDKVAVKEGVIGFEMEGAGVWDNVPCVIIKGVCDYADSHKNKRWQAYAAATGASATKAFLECWVPGRKDIRTYIESGWEFDPFLSELPPKTRSFVGRKKELSILRSALDPEARDLKGAVIYGISGSGKTQLALEFIHSNQGRYQLELDAAQALLLKLAFGGSELSGPDYDASRKIVRLLDCFALAIEQAGALISNGLPLSEFLNAYNAEPGDLMQYEPLPNEWFYTKSVSKTFEMICDSLQPGAAALFSFCSVFGSWQIPIEFLQHLELYGQQNDSDDIEGIANLKKILGKPHNFLLAVQNLMRLGLVKVEAAAGNEGCGEALIKLLLTERGEEFRITPDVVQAAAGNEGCGQAVMKLLLSERGKEFQITQDVVRAAGGNDRSDAGIMELLERQEVRTNITVDTIMAIARLFDENMMKLLLDLQGSKIKITSNIVEAAIGNERSGAQLIKLLLEERGEEFQITTSMLKVAAENEEYAEEMMELLLHERREFKITPDVLHAAARNCKSGEDLMKLLFREHEERLRIDTDVIHNIARLFDDEIMRLLCVLCGNEISITPSLLKAAAGNWGNGEEVMQLLLNERREEFQITQDVVEAAAGNWQSGEEVMKLLLHERGQEFRITSNVMKIAAANWGSGGEVIKLLLNERGGEIEITPAIVETAAGNLGCGENIIELLLNERRDEFRITPNTLKIAAENWVIGSEVIKLLLKHQAEGFQVTQDVVQTAAGNVGCGSIVIKLLLTERGEEFRITQDVVEAAAGNEGCGEALMRLLLTERGKEFQITQDVVGSAAQNWRGSEVMELLLHEREVEFHVTQDVIIARLLDEKAVRLFIGEQAVDVSTEVLEAAAGNSRSGGEIMDFLLSETGNEHKVTPDVIKLAARNRGCGPNVMRILLEQQGDYIKITPDIVMAAAGNRGSGPEVMMLLLNKRGEEIKITSDVVKAVAANLESGEKVMRLLMLLRREEIEITQDVLRAWNEENEEIYTTLEADAVEALFDEHYDALGHTYGKQVGDANSYITGRIHNHNVVMAYMPGMGNRRSASVARGLLVSFPRIKLTLLVGICGGVPHTSDGVEIVLGDIIISDSVIEYDFGRQYPHGFERKSGVKETLGPPNQEIQAFLNHLRTRRLKNQVQQSAAQYLQTLQETNGTVWSYPGISNDILFEASYRHKHYQRKPPTDCLCVRCRPTFDAVCEQALKRDCTQLGCAGHLIQRRRLSVDSPTPFIHFGTIASASSVMKSGEHRDQLAEEEGVIGFEMEGAGVWDILPCVIIKSVCDYADSHKNKAWQNYAAATAASCAKSFLVYWQGNFQHQQQTSNHPMPTSTVPFERDKMFVGREDILASIRDVVEGRSGQTSERVAIVGLGGVGKSQIAIEYAYRVHESEPTTSTFWIHASDAARFEQGYRDIAALAKISGCNDPKCNIFGLVKRWLCDATNGKWLMILDNADDPDTFFFASGKNMPLVDYLPHVPHGLILITTRNRTAARNIVGHCGQVVLVEPMSTNDAITLLNTRITVDQSCEKDAKLLVEALECIPLAIVQAGAYIWNRSPQSSLSTYLQLFSASESNQEHLLNYHDSRDLRRDRSIRRSVIATWQISFDQIRRIAPEAADLLTLMRSVLKKQGKYKEAEAMHQRDLAGNEKSLGAEHPDTLTSFSRLGSVLQKQGKYEQAEVMHRRALGGREKALGAEHPDTLTSISYLGSVLEKRGKYKEAEATHQRALASREKSLGSDHPDTLTSVSYLGLVLERLGKFAEAEAMHRRALAGREKALCADHPHIIASVSHLSSVLERQGKYEDAEVMYRRALAGREKFLALVLASPFGYDDVLASNYASLTSSCNATAYTYASPTQYAINATATTILATITATTAPACTGSYTVEAGDDCNSVALALNVSTYSLLYMNNLDLYCQNWAAAVNSTLCIPPQCETYVWQMQDSCDSVVSGLANVTIPQFLAWNPNFNSFCQNAVNFIDYIVCISPPGGYLNHTTGMSGNPTTADPTNITTAVPAPTNALNGSTTDCGRWYTVYGYMNGDYQCEDIESDLSLTEAELVAWNPWLAGDCDTALYANLDSSDHRAVCIGVSSAISTTTTTTTTASATTTTSAGPTQTGVVSGCQEGFTVESGDDCSSIEAEFGVTLAELYAWNPSIGSSCTNLWVGYAYCVKGPATTATTMSVDPTQTGIAANCDEYYNVVAGDSCAAIEEEYGITFA</sequence>
<dbReference type="Pfam" id="PF01476">
    <property type="entry name" value="LysM"/>
    <property type="match status" value="2"/>
</dbReference>
<dbReference type="Pfam" id="PF01048">
    <property type="entry name" value="PNP_UDP_1"/>
    <property type="match status" value="2"/>
</dbReference>
<dbReference type="Pfam" id="PF13424">
    <property type="entry name" value="TPR_12"/>
    <property type="match status" value="2"/>
</dbReference>
<dbReference type="GO" id="GO:0009116">
    <property type="term" value="P:nucleoside metabolic process"/>
    <property type="evidence" value="ECO:0007669"/>
    <property type="project" value="InterPro"/>
</dbReference>
<dbReference type="Pfam" id="PF13374">
    <property type="entry name" value="TPR_10"/>
    <property type="match status" value="1"/>
</dbReference>
<organism evidence="2 3">
    <name type="scientific">Talaromyces pinophilus</name>
    <name type="common">Penicillium pinophilum</name>
    <dbReference type="NCBI Taxonomy" id="128442"/>
    <lineage>
        <taxon>Eukaryota</taxon>
        <taxon>Fungi</taxon>
        <taxon>Dikarya</taxon>
        <taxon>Ascomycota</taxon>
        <taxon>Pezizomycotina</taxon>
        <taxon>Eurotiomycetes</taxon>
        <taxon>Eurotiomycetidae</taxon>
        <taxon>Eurotiales</taxon>
        <taxon>Trichocomaceae</taxon>
        <taxon>Talaromyces</taxon>
        <taxon>Talaromyces sect. Talaromyces</taxon>
    </lineage>
</organism>
<gene>
    <name evidence="2" type="ORF">TCE0_044f16252</name>
</gene>
<dbReference type="Gene3D" id="1.20.5.340">
    <property type="match status" value="7"/>
</dbReference>
<feature type="domain" description="LysM" evidence="1">
    <location>
        <begin position="2188"/>
        <end position="2235"/>
    </location>
</feature>
<dbReference type="PROSITE" id="PS51782">
    <property type="entry name" value="LYSM"/>
    <property type="match status" value="2"/>
</dbReference>
<dbReference type="InterPro" id="IPR000845">
    <property type="entry name" value="Nucleoside_phosphorylase_d"/>
</dbReference>
<dbReference type="Gene3D" id="3.40.50.1580">
    <property type="entry name" value="Nucleoside phosphorylase domain"/>
    <property type="match status" value="2"/>
</dbReference>
<evidence type="ECO:0000313" key="3">
    <source>
        <dbReference type="Proteomes" id="UP000053095"/>
    </source>
</evidence>
<dbReference type="Pfam" id="PF23397">
    <property type="entry name" value="DUF7104"/>
    <property type="match status" value="17"/>
</dbReference>
<dbReference type="InterPro" id="IPR055530">
    <property type="entry name" value="DUF7104"/>
</dbReference>
<dbReference type="PANTHER" id="PTHR46082">
    <property type="entry name" value="ATP/GTP-BINDING PROTEIN-RELATED"/>
    <property type="match status" value="1"/>
</dbReference>
<dbReference type="GO" id="GO:0003824">
    <property type="term" value="F:catalytic activity"/>
    <property type="evidence" value="ECO:0007669"/>
    <property type="project" value="InterPro"/>
</dbReference>
<dbReference type="SUPFAM" id="SSF53167">
    <property type="entry name" value="Purine and uridine phosphorylases"/>
    <property type="match status" value="2"/>
</dbReference>
<accession>A0A478EAT7</accession>
<dbReference type="Gene3D" id="1.25.40.10">
    <property type="entry name" value="Tetratricopeptide repeat domain"/>
    <property type="match status" value="1"/>
</dbReference>
<dbReference type="SUPFAM" id="SSF54106">
    <property type="entry name" value="LysM domain"/>
    <property type="match status" value="1"/>
</dbReference>
<evidence type="ECO:0000259" key="1">
    <source>
        <dbReference type="PROSITE" id="PS51782"/>
    </source>
</evidence>
<dbReference type="CDD" id="cd00118">
    <property type="entry name" value="LysM"/>
    <property type="match status" value="1"/>
</dbReference>
<dbReference type="InterPro" id="IPR036779">
    <property type="entry name" value="LysM_dom_sf"/>
</dbReference>
<dbReference type="PANTHER" id="PTHR46082:SF6">
    <property type="entry name" value="AAA+ ATPASE DOMAIN-CONTAINING PROTEIN-RELATED"/>
    <property type="match status" value="1"/>
</dbReference>